<protein>
    <submittedName>
        <fullName evidence="2">Kinase</fullName>
    </submittedName>
</protein>
<keyword evidence="2" id="KW-0808">Transferase</keyword>
<keyword evidence="2" id="KW-0418">Kinase</keyword>
<dbReference type="OrthoDB" id="9803532at2"/>
<feature type="domain" description="DUF403" evidence="1">
    <location>
        <begin position="6"/>
        <end position="182"/>
    </location>
</feature>
<evidence type="ECO:0000313" key="3">
    <source>
        <dbReference type="Proteomes" id="UP000290657"/>
    </source>
</evidence>
<reference evidence="2 3" key="1">
    <citation type="submission" date="2017-10" db="EMBL/GenBank/DDBJ databases">
        <title>Genomics of the genus Arcobacter.</title>
        <authorList>
            <person name="Perez-Cataluna A."/>
            <person name="Figueras M.J."/>
        </authorList>
    </citation>
    <scope>NUCLEOTIDE SEQUENCE [LARGE SCALE GENOMIC DNA]</scope>
    <source>
        <strain evidence="2 3">CECT 8987</strain>
    </source>
</reference>
<dbReference type="InterPro" id="IPR007296">
    <property type="entry name" value="DUF403"/>
</dbReference>
<proteinExistence type="predicted"/>
<accession>A0A4Q0XRE2</accession>
<dbReference type="Pfam" id="PF04168">
    <property type="entry name" value="Alpha-E"/>
    <property type="match status" value="1"/>
</dbReference>
<dbReference type="RefSeq" id="WP_128996017.1">
    <property type="nucleotide sequence ID" value="NZ_PDKN01000003.1"/>
</dbReference>
<dbReference type="Proteomes" id="UP000290657">
    <property type="component" value="Unassembled WGS sequence"/>
</dbReference>
<evidence type="ECO:0000313" key="2">
    <source>
        <dbReference type="EMBL" id="RXJ58154.1"/>
    </source>
</evidence>
<dbReference type="EMBL" id="PDKN01000003">
    <property type="protein sequence ID" value="RXJ58154.1"/>
    <property type="molecule type" value="Genomic_DNA"/>
</dbReference>
<dbReference type="AlphaFoldDB" id="A0A4Q0XRE2"/>
<name>A0A4Q0XRE2_9BACT</name>
<sequence length="221" mass="25673">MEQLLTAKVAEHLYWLGRYLERVESILMETVATFDEIIDVDKSAGKKLFKRLEVEIKYKNANEFLYEAVLGEHEANIYTMLGYVRENAIVSRAYIDLNAFGSIVELYEVLKQANNDHLDIDCAFLDKLSSRVSEIWGELSRKQERNISDYFIRLGKLVEKVDVHLRLKRDKSFSLVVMEEIDNIVLQLNPDAEFVPHAQRESYDTILNSINAKINKIIVEQ</sequence>
<organism evidence="2 3">
    <name type="scientific">Candidatus Marinarcus aquaticus</name>
    <dbReference type="NCBI Taxonomy" id="2044504"/>
    <lineage>
        <taxon>Bacteria</taxon>
        <taxon>Pseudomonadati</taxon>
        <taxon>Campylobacterota</taxon>
        <taxon>Epsilonproteobacteria</taxon>
        <taxon>Campylobacterales</taxon>
        <taxon>Arcobacteraceae</taxon>
        <taxon>Candidatus Marinarcus</taxon>
    </lineage>
</organism>
<comment type="caution">
    <text evidence="2">The sequence shown here is derived from an EMBL/GenBank/DDBJ whole genome shotgun (WGS) entry which is preliminary data.</text>
</comment>
<evidence type="ECO:0000259" key="1">
    <source>
        <dbReference type="Pfam" id="PF04168"/>
    </source>
</evidence>
<dbReference type="GO" id="GO:0016301">
    <property type="term" value="F:kinase activity"/>
    <property type="evidence" value="ECO:0007669"/>
    <property type="project" value="UniProtKB-KW"/>
</dbReference>
<gene>
    <name evidence="2" type="ORF">CRV04_06505</name>
</gene>
<keyword evidence="3" id="KW-1185">Reference proteome</keyword>